<sequence>MAWILLTIAGLLEVVWATAMKSSQGFTQFWPSVVTVVTMLASFGLLAVAMKSLPLGTSYMVWVGIGAVGAFIAGIVLHGEALNLMRVLAATLIVAGIGVMRLAG</sequence>
<feature type="transmembrane region" description="Helical" evidence="10">
    <location>
        <begin position="84"/>
        <end position="103"/>
    </location>
</feature>
<keyword evidence="12" id="KW-1185">Reference proteome</keyword>
<dbReference type="GO" id="GO:0005886">
    <property type="term" value="C:plasma membrane"/>
    <property type="evidence" value="ECO:0007669"/>
    <property type="project" value="UniProtKB-SubCell"/>
</dbReference>
<evidence type="ECO:0000256" key="5">
    <source>
        <dbReference type="ARBA" id="ARBA00022989"/>
    </source>
</evidence>
<reference evidence="12" key="1">
    <citation type="submission" date="2016-10" db="EMBL/GenBank/DDBJ databases">
        <authorList>
            <person name="Varghese N."/>
            <person name="Submissions S."/>
        </authorList>
    </citation>
    <scope>NUCLEOTIDE SEQUENCE [LARGE SCALE GENOMIC DNA]</scope>
    <source>
        <strain evidence="12">DSM 26471</strain>
    </source>
</reference>
<evidence type="ECO:0000256" key="1">
    <source>
        <dbReference type="ARBA" id="ARBA00004651"/>
    </source>
</evidence>
<feature type="transmembrane region" description="Helical" evidence="10">
    <location>
        <begin position="59"/>
        <end position="78"/>
    </location>
</feature>
<dbReference type="AlphaFoldDB" id="A0A1I3TNB0"/>
<dbReference type="GO" id="GO:1990961">
    <property type="term" value="P:xenobiotic detoxification by transmembrane export across the plasma membrane"/>
    <property type="evidence" value="ECO:0007669"/>
    <property type="project" value="UniProtKB-ARBA"/>
</dbReference>
<keyword evidence="6 10" id="KW-0472">Membrane</keyword>
<dbReference type="Pfam" id="PF00893">
    <property type="entry name" value="Multi_Drug_Res"/>
    <property type="match status" value="1"/>
</dbReference>
<keyword evidence="3" id="KW-1003">Cell membrane</keyword>
<dbReference type="PANTHER" id="PTHR30561">
    <property type="entry name" value="SMR FAMILY PROTON-DEPENDENT DRUG EFFLUX TRANSPORTER SUGE"/>
    <property type="match status" value="1"/>
</dbReference>
<name>A0A1I3TNB0_9RHOB</name>
<dbReference type="Gene3D" id="1.10.3730.20">
    <property type="match status" value="1"/>
</dbReference>
<comment type="similarity">
    <text evidence="7">Belongs to the drug/metabolite transporter (DMT) superfamily. Small multidrug resistance (SMR) (TC 2.A.7.1) family. Gdx/SugE subfamily.</text>
</comment>
<evidence type="ECO:0000256" key="9">
    <source>
        <dbReference type="RuleBase" id="RU003942"/>
    </source>
</evidence>
<gene>
    <name evidence="11" type="ORF">SAMN04487991_2755</name>
</gene>
<evidence type="ECO:0000256" key="7">
    <source>
        <dbReference type="ARBA" id="ARBA00038151"/>
    </source>
</evidence>
<dbReference type="EMBL" id="FORH01000005">
    <property type="protein sequence ID" value="SFJ71047.1"/>
    <property type="molecule type" value="Genomic_DNA"/>
</dbReference>
<dbReference type="STRING" id="588602.SAMN04487991_2755"/>
<keyword evidence="5 10" id="KW-1133">Transmembrane helix</keyword>
<evidence type="ECO:0000313" key="11">
    <source>
        <dbReference type="EMBL" id="SFJ71047.1"/>
    </source>
</evidence>
<keyword evidence="2" id="KW-0813">Transport</keyword>
<evidence type="ECO:0000256" key="4">
    <source>
        <dbReference type="ARBA" id="ARBA00022692"/>
    </source>
</evidence>
<evidence type="ECO:0000313" key="12">
    <source>
        <dbReference type="Proteomes" id="UP000199630"/>
    </source>
</evidence>
<evidence type="ECO:0000256" key="6">
    <source>
        <dbReference type="ARBA" id="ARBA00023136"/>
    </source>
</evidence>
<dbReference type="SUPFAM" id="SSF103481">
    <property type="entry name" value="Multidrug resistance efflux transporter EmrE"/>
    <property type="match status" value="1"/>
</dbReference>
<dbReference type="Proteomes" id="UP000199630">
    <property type="component" value="Unassembled WGS sequence"/>
</dbReference>
<evidence type="ECO:0000256" key="3">
    <source>
        <dbReference type="ARBA" id="ARBA00022475"/>
    </source>
</evidence>
<comment type="subcellular location">
    <subcellularLocation>
        <location evidence="1 9">Cell membrane</location>
        <topology evidence="1 9">Multi-pass membrane protein</topology>
    </subcellularLocation>
</comment>
<dbReference type="RefSeq" id="WP_090061275.1">
    <property type="nucleotide sequence ID" value="NZ_FORH01000005.1"/>
</dbReference>
<organism evidence="11 12">
    <name type="scientific">Celeribacter neptunius</name>
    <dbReference type="NCBI Taxonomy" id="588602"/>
    <lineage>
        <taxon>Bacteria</taxon>
        <taxon>Pseudomonadati</taxon>
        <taxon>Pseudomonadota</taxon>
        <taxon>Alphaproteobacteria</taxon>
        <taxon>Rhodobacterales</taxon>
        <taxon>Roseobacteraceae</taxon>
        <taxon>Celeribacter</taxon>
    </lineage>
</organism>
<evidence type="ECO:0000256" key="2">
    <source>
        <dbReference type="ARBA" id="ARBA00022448"/>
    </source>
</evidence>
<proteinExistence type="inferred from homology"/>
<dbReference type="GO" id="GO:0022857">
    <property type="term" value="F:transmembrane transporter activity"/>
    <property type="evidence" value="ECO:0007669"/>
    <property type="project" value="InterPro"/>
</dbReference>
<accession>A0A1I3TNB0</accession>
<dbReference type="InterPro" id="IPR037185">
    <property type="entry name" value="EmrE-like"/>
</dbReference>
<dbReference type="OrthoDB" id="9808638at2"/>
<dbReference type="FunFam" id="1.10.3730.20:FF:000001">
    <property type="entry name" value="Quaternary ammonium compound resistance transporter SugE"/>
    <property type="match status" value="1"/>
</dbReference>
<evidence type="ECO:0000256" key="10">
    <source>
        <dbReference type="SAM" id="Phobius"/>
    </source>
</evidence>
<evidence type="ECO:0000256" key="8">
    <source>
        <dbReference type="ARBA" id="ARBA00039168"/>
    </source>
</evidence>
<feature type="transmembrane region" description="Helical" evidence="10">
    <location>
        <begin position="27"/>
        <end position="47"/>
    </location>
</feature>
<dbReference type="InterPro" id="IPR000390">
    <property type="entry name" value="Small_drug/metabolite_transptr"/>
</dbReference>
<dbReference type="InterPro" id="IPR045324">
    <property type="entry name" value="Small_multidrug_res"/>
</dbReference>
<protein>
    <recommendedName>
        <fullName evidence="8">Guanidinium exporter</fullName>
    </recommendedName>
</protein>
<keyword evidence="4 9" id="KW-0812">Transmembrane</keyword>
<dbReference type="PANTHER" id="PTHR30561:SF0">
    <property type="entry name" value="GUANIDINIUM EXPORTER"/>
    <property type="match status" value="1"/>
</dbReference>